<evidence type="ECO:0000256" key="9">
    <source>
        <dbReference type="ARBA" id="ARBA00023315"/>
    </source>
</evidence>
<reference evidence="13" key="1">
    <citation type="submission" date="2006-10" db="EMBL/GenBank/DDBJ databases">
        <authorList>
            <person name="Amadeo P."/>
            <person name="Zhao Q."/>
            <person name="Wortman J."/>
            <person name="Fraser-Liggett C."/>
            <person name="Carlton J."/>
        </authorList>
    </citation>
    <scope>NUCLEOTIDE SEQUENCE</scope>
    <source>
        <strain evidence="13">G3</strain>
    </source>
</reference>
<dbReference type="PANTHER" id="PTHR20531">
    <property type="entry name" value="N-ALPHA-ACETYLTRANSFERASE 40"/>
    <property type="match status" value="1"/>
</dbReference>
<evidence type="ECO:0000256" key="8">
    <source>
        <dbReference type="ARBA" id="ARBA00023242"/>
    </source>
</evidence>
<dbReference type="InterPro" id="IPR039949">
    <property type="entry name" value="NAA40"/>
</dbReference>
<dbReference type="InterPro" id="IPR000182">
    <property type="entry name" value="GNAT_dom"/>
</dbReference>
<dbReference type="VEuPathDB" id="TrichDB:TVAGG3_0899830"/>
<dbReference type="STRING" id="5722.A2FUN4"/>
<comment type="catalytic activity">
    <reaction evidence="10">
        <text>N-terminal L-seryl-[histone H2A] + acetyl-CoA = N-terminal N(alpha)-acetyl-L-seryl-[histone H2A] + CoA + H(+)</text>
        <dbReference type="Rhea" id="RHEA:50600"/>
        <dbReference type="Rhea" id="RHEA-COMP:12742"/>
        <dbReference type="Rhea" id="RHEA-COMP:12744"/>
        <dbReference type="ChEBI" id="CHEBI:15378"/>
        <dbReference type="ChEBI" id="CHEBI:57287"/>
        <dbReference type="ChEBI" id="CHEBI:57288"/>
        <dbReference type="ChEBI" id="CHEBI:64738"/>
        <dbReference type="ChEBI" id="CHEBI:83690"/>
        <dbReference type="EC" id="2.3.1.257"/>
    </reaction>
</comment>
<dbReference type="Gene3D" id="3.40.630.30">
    <property type="match status" value="1"/>
</dbReference>
<dbReference type="GO" id="GO:0005737">
    <property type="term" value="C:cytoplasm"/>
    <property type="evidence" value="ECO:0007669"/>
    <property type="project" value="UniProtKB-SubCell"/>
</dbReference>
<keyword evidence="8" id="KW-0539">Nucleus</keyword>
<dbReference type="SUPFAM" id="SSF55729">
    <property type="entry name" value="Acyl-CoA N-acyltransferases (Nat)"/>
    <property type="match status" value="1"/>
</dbReference>
<dbReference type="RefSeq" id="XP_001304312.1">
    <property type="nucleotide sequence ID" value="XM_001304311.1"/>
</dbReference>
<sequence length="214" mass="24958">MSSDKLRKELREKAKKISENQQKVNDAQAIIDFMPSIPKLLTFDPEGLNLTLTSHNKLPEDISEWAINLTIKNMSEIYQKSWQWDEETKQEEILNRNARYLVAYKGDDDPVGYIHFRFEQLDGDFVIYIYDVQTEQSVRNSGLSKFLIQAVELIGLKIGVQACVTFVFKEDKEYMAILNGLNYQFHHTSPSVYCPDKPEKYKHEILFKPLTKTN</sequence>
<dbReference type="GO" id="GO:1990189">
    <property type="term" value="F:protein N-terminal-serine acetyltransferase activity"/>
    <property type="evidence" value="ECO:0000318"/>
    <property type="project" value="GO_Central"/>
</dbReference>
<evidence type="ECO:0000256" key="6">
    <source>
        <dbReference type="ARBA" id="ARBA00022490"/>
    </source>
</evidence>
<dbReference type="FunCoup" id="A2FUN4">
    <property type="interactions" value="642"/>
</dbReference>
<evidence type="ECO:0000256" key="4">
    <source>
        <dbReference type="ARBA" id="ARBA00012950"/>
    </source>
</evidence>
<evidence type="ECO:0000313" key="14">
    <source>
        <dbReference type="Proteomes" id="UP000001542"/>
    </source>
</evidence>
<dbReference type="EC" id="2.3.1.257" evidence="4"/>
<dbReference type="eggNOG" id="KOG2488">
    <property type="taxonomic scope" value="Eukaryota"/>
</dbReference>
<evidence type="ECO:0000256" key="3">
    <source>
        <dbReference type="ARBA" id="ARBA00008870"/>
    </source>
</evidence>
<evidence type="ECO:0000256" key="2">
    <source>
        <dbReference type="ARBA" id="ARBA00004496"/>
    </source>
</evidence>
<proteinExistence type="inferred from homology"/>
<dbReference type="VEuPathDB" id="TrichDB:TVAG_319280"/>
<dbReference type="PANTHER" id="PTHR20531:SF1">
    <property type="entry name" value="N-ALPHA-ACETYLTRANSFERASE 40"/>
    <property type="match status" value="1"/>
</dbReference>
<protein>
    <recommendedName>
        <fullName evidence="5">N-alpha-acetyltransferase 40</fullName>
        <ecNumber evidence="4">2.3.1.257</ecNumber>
    </recommendedName>
</protein>
<dbReference type="OrthoDB" id="424551at2759"/>
<gene>
    <name evidence="13" type="ORF">TVAG_319280</name>
</gene>
<evidence type="ECO:0000256" key="7">
    <source>
        <dbReference type="ARBA" id="ARBA00022679"/>
    </source>
</evidence>
<dbReference type="InParanoid" id="A2FUN4"/>
<dbReference type="AlphaFoldDB" id="A2FUN4"/>
<dbReference type="Pfam" id="PF00583">
    <property type="entry name" value="Acetyltransf_1"/>
    <property type="match status" value="1"/>
</dbReference>
<dbReference type="FunFam" id="3.40.630.30:FF:000422">
    <property type="entry name" value="Acetyltransferase, GNAT family protein"/>
    <property type="match status" value="1"/>
</dbReference>
<name>A2FUN4_TRIV3</name>
<evidence type="ECO:0000313" key="13">
    <source>
        <dbReference type="EMBL" id="EAX91382.1"/>
    </source>
</evidence>
<comment type="subcellular location">
    <subcellularLocation>
        <location evidence="2">Cytoplasm</location>
    </subcellularLocation>
    <subcellularLocation>
        <location evidence="1">Nucleus</location>
    </subcellularLocation>
</comment>
<dbReference type="EMBL" id="DS114039">
    <property type="protein sequence ID" value="EAX91382.1"/>
    <property type="molecule type" value="Genomic_DNA"/>
</dbReference>
<accession>A2FUN4</accession>
<evidence type="ECO:0000256" key="5">
    <source>
        <dbReference type="ARBA" id="ARBA00015043"/>
    </source>
</evidence>
<evidence type="ECO:0000259" key="12">
    <source>
        <dbReference type="PROSITE" id="PS51186"/>
    </source>
</evidence>
<dbReference type="GO" id="GO:0043998">
    <property type="term" value="F:histone H2A acetyltransferase activity"/>
    <property type="evidence" value="ECO:0000318"/>
    <property type="project" value="GO_Central"/>
</dbReference>
<dbReference type="CDD" id="cd04301">
    <property type="entry name" value="NAT_SF"/>
    <property type="match status" value="1"/>
</dbReference>
<keyword evidence="9" id="KW-0012">Acyltransferase</keyword>
<evidence type="ECO:0000256" key="11">
    <source>
        <dbReference type="ARBA" id="ARBA00049524"/>
    </source>
</evidence>
<organism evidence="13 14">
    <name type="scientific">Trichomonas vaginalis (strain ATCC PRA-98 / G3)</name>
    <dbReference type="NCBI Taxonomy" id="412133"/>
    <lineage>
        <taxon>Eukaryota</taxon>
        <taxon>Metamonada</taxon>
        <taxon>Parabasalia</taxon>
        <taxon>Trichomonadida</taxon>
        <taxon>Trichomonadidae</taxon>
        <taxon>Trichomonas</taxon>
    </lineage>
</organism>
<keyword evidence="6" id="KW-0963">Cytoplasm</keyword>
<feature type="domain" description="N-acetyltransferase" evidence="12">
    <location>
        <begin position="60"/>
        <end position="204"/>
    </location>
</feature>
<keyword evidence="14" id="KW-1185">Reference proteome</keyword>
<dbReference type="KEGG" id="tva:4749075"/>
<dbReference type="SMR" id="A2FUN4"/>
<evidence type="ECO:0000256" key="10">
    <source>
        <dbReference type="ARBA" id="ARBA00047821"/>
    </source>
</evidence>
<dbReference type="InterPro" id="IPR016181">
    <property type="entry name" value="Acyl_CoA_acyltransferase"/>
</dbReference>
<dbReference type="PROSITE" id="PS51186">
    <property type="entry name" value="GNAT"/>
    <property type="match status" value="1"/>
</dbReference>
<comment type="similarity">
    <text evidence="3">Belongs to the acetyltransferase family. NAA40 subfamily.</text>
</comment>
<dbReference type="OMA" id="QMSAIVL"/>
<evidence type="ECO:0000256" key="1">
    <source>
        <dbReference type="ARBA" id="ARBA00004123"/>
    </source>
</evidence>
<reference evidence="13" key="2">
    <citation type="journal article" date="2007" name="Science">
        <title>Draft genome sequence of the sexually transmitted pathogen Trichomonas vaginalis.</title>
        <authorList>
            <person name="Carlton J.M."/>
            <person name="Hirt R.P."/>
            <person name="Silva J.C."/>
            <person name="Delcher A.L."/>
            <person name="Schatz M."/>
            <person name="Zhao Q."/>
            <person name="Wortman J.R."/>
            <person name="Bidwell S.L."/>
            <person name="Alsmark U.C.M."/>
            <person name="Besteiro S."/>
            <person name="Sicheritz-Ponten T."/>
            <person name="Noel C.J."/>
            <person name="Dacks J.B."/>
            <person name="Foster P.G."/>
            <person name="Simillion C."/>
            <person name="Van de Peer Y."/>
            <person name="Miranda-Saavedra D."/>
            <person name="Barton G.J."/>
            <person name="Westrop G.D."/>
            <person name="Mueller S."/>
            <person name="Dessi D."/>
            <person name="Fiori P.L."/>
            <person name="Ren Q."/>
            <person name="Paulsen I."/>
            <person name="Zhang H."/>
            <person name="Bastida-Corcuera F.D."/>
            <person name="Simoes-Barbosa A."/>
            <person name="Brown M.T."/>
            <person name="Hayes R.D."/>
            <person name="Mukherjee M."/>
            <person name="Okumura C.Y."/>
            <person name="Schneider R."/>
            <person name="Smith A.J."/>
            <person name="Vanacova S."/>
            <person name="Villalvazo M."/>
            <person name="Haas B.J."/>
            <person name="Pertea M."/>
            <person name="Feldblyum T.V."/>
            <person name="Utterback T.R."/>
            <person name="Shu C.L."/>
            <person name="Osoegawa K."/>
            <person name="de Jong P.J."/>
            <person name="Hrdy I."/>
            <person name="Horvathova L."/>
            <person name="Zubacova Z."/>
            <person name="Dolezal P."/>
            <person name="Malik S.B."/>
            <person name="Logsdon J.M. Jr."/>
            <person name="Henze K."/>
            <person name="Gupta A."/>
            <person name="Wang C.C."/>
            <person name="Dunne R.L."/>
            <person name="Upcroft J.A."/>
            <person name="Upcroft P."/>
            <person name="White O."/>
            <person name="Salzberg S.L."/>
            <person name="Tang P."/>
            <person name="Chiu C.-H."/>
            <person name="Lee Y.-S."/>
            <person name="Embley T.M."/>
            <person name="Coombs G.H."/>
            <person name="Mottram J.C."/>
            <person name="Tachezy J."/>
            <person name="Fraser-Liggett C.M."/>
            <person name="Johnson P.J."/>
        </authorList>
    </citation>
    <scope>NUCLEOTIDE SEQUENCE [LARGE SCALE GENOMIC DNA]</scope>
    <source>
        <strain evidence="13">G3</strain>
    </source>
</reference>
<dbReference type="GO" id="GO:0010485">
    <property type="term" value="F:histone H4 acetyltransferase activity"/>
    <property type="evidence" value="ECO:0000318"/>
    <property type="project" value="GO_Central"/>
</dbReference>
<dbReference type="Proteomes" id="UP000001542">
    <property type="component" value="Unassembled WGS sequence"/>
</dbReference>
<dbReference type="GO" id="GO:0005634">
    <property type="term" value="C:nucleus"/>
    <property type="evidence" value="ECO:0000318"/>
    <property type="project" value="GO_Central"/>
</dbReference>
<comment type="catalytic activity">
    <reaction evidence="11">
        <text>N-terminal L-seryl-[histone H4] + acetyl-CoA = N-terminal N(alpha)-acetyl-L-seryl-[histone H4] + CoA + H(+)</text>
        <dbReference type="Rhea" id="RHEA:50596"/>
        <dbReference type="Rhea" id="RHEA-COMP:12740"/>
        <dbReference type="Rhea" id="RHEA-COMP:12743"/>
        <dbReference type="ChEBI" id="CHEBI:15378"/>
        <dbReference type="ChEBI" id="CHEBI:57287"/>
        <dbReference type="ChEBI" id="CHEBI:57288"/>
        <dbReference type="ChEBI" id="CHEBI:64738"/>
        <dbReference type="ChEBI" id="CHEBI:83690"/>
        <dbReference type="EC" id="2.3.1.257"/>
    </reaction>
</comment>
<keyword evidence="7" id="KW-0808">Transferase</keyword>